<evidence type="ECO:0000256" key="1">
    <source>
        <dbReference type="SAM" id="Phobius"/>
    </source>
</evidence>
<dbReference type="EMBL" id="JABJRC010000003">
    <property type="protein sequence ID" value="NOL41913.1"/>
    <property type="molecule type" value="Genomic_DNA"/>
</dbReference>
<comment type="caution">
    <text evidence="3">The sequence shown here is derived from an EMBL/GenBank/DDBJ whole genome shotgun (WGS) entry which is preliminary data.</text>
</comment>
<proteinExistence type="predicted"/>
<name>A0A7Y4P0I7_9ACTN</name>
<dbReference type="EMBL" id="JACHKF010000001">
    <property type="protein sequence ID" value="MBB6565650.1"/>
    <property type="molecule type" value="Genomic_DNA"/>
</dbReference>
<evidence type="ECO:0000313" key="4">
    <source>
        <dbReference type="Proteomes" id="UP000534306"/>
    </source>
</evidence>
<evidence type="ECO:0000313" key="3">
    <source>
        <dbReference type="EMBL" id="NOL41913.1"/>
    </source>
</evidence>
<dbReference type="RefSeq" id="WP_171674382.1">
    <property type="nucleotide sequence ID" value="NZ_BAAAGT010000001.1"/>
</dbReference>
<keyword evidence="1" id="KW-1133">Transmembrane helix</keyword>
<feature type="transmembrane region" description="Helical" evidence="1">
    <location>
        <begin position="172"/>
        <end position="189"/>
    </location>
</feature>
<dbReference type="Proteomes" id="UP000553957">
    <property type="component" value="Unassembled WGS sequence"/>
</dbReference>
<evidence type="ECO:0000313" key="5">
    <source>
        <dbReference type="Proteomes" id="UP000553957"/>
    </source>
</evidence>
<feature type="transmembrane region" description="Helical" evidence="1">
    <location>
        <begin position="60"/>
        <end position="79"/>
    </location>
</feature>
<dbReference type="Proteomes" id="UP000534306">
    <property type="component" value="Unassembled WGS sequence"/>
</dbReference>
<dbReference type="AlphaFoldDB" id="A0A7Y4P0I7"/>
<accession>A0A7Y4P0I7</accession>
<keyword evidence="4" id="KW-1185">Reference proteome</keyword>
<reference evidence="3 4" key="1">
    <citation type="submission" date="2020-05" db="EMBL/GenBank/DDBJ databases">
        <title>Genome sequence of Kribbella sandramycini ATCC 39419.</title>
        <authorList>
            <person name="Maclea K.S."/>
            <person name="Fair J.L."/>
        </authorList>
    </citation>
    <scope>NUCLEOTIDE SEQUENCE [LARGE SCALE GENOMIC DNA]</scope>
    <source>
        <strain evidence="3 4">ATCC 39419</strain>
    </source>
</reference>
<feature type="transmembrane region" description="Helical" evidence="1">
    <location>
        <begin position="20"/>
        <end position="40"/>
    </location>
</feature>
<organism evidence="3 4">
    <name type="scientific">Kribbella sandramycini</name>
    <dbReference type="NCBI Taxonomy" id="60450"/>
    <lineage>
        <taxon>Bacteria</taxon>
        <taxon>Bacillati</taxon>
        <taxon>Actinomycetota</taxon>
        <taxon>Actinomycetes</taxon>
        <taxon>Propionibacteriales</taxon>
        <taxon>Kribbellaceae</taxon>
        <taxon>Kribbella</taxon>
    </lineage>
</organism>
<keyword evidence="1" id="KW-0812">Transmembrane</keyword>
<feature type="transmembrane region" description="Helical" evidence="1">
    <location>
        <begin position="129"/>
        <end position="152"/>
    </location>
</feature>
<sequence length="195" mass="20481">MRNRPFVAGLAAAQGRWGMAAAVACVVTLLVAAVGGRWFVKDVVGWVGGQVGHDELTLRLLGWAWVGVPMLVISALLWFGERVPLPVRKVVGATALAIGASSAMLRTGHRGPSEEQIFGEVWADAQPLSYGWGAAAGTVLAMFGVMLVVYLIAGKVAGSPLPPRPRALIGKALWPVWIVLVGLGIWLAVAGRMPS</sequence>
<protein>
    <submittedName>
        <fullName evidence="3">Uncharacterized protein</fullName>
    </submittedName>
</protein>
<gene>
    <name evidence="2" type="ORF">HNR71_001287</name>
    <name evidence="3" type="ORF">HPO96_16830</name>
</gene>
<keyword evidence="1" id="KW-0472">Membrane</keyword>
<reference evidence="2 5" key="2">
    <citation type="submission" date="2020-08" db="EMBL/GenBank/DDBJ databases">
        <title>Sequencing the genomes of 1000 actinobacteria strains.</title>
        <authorList>
            <person name="Klenk H.-P."/>
        </authorList>
    </citation>
    <scope>NUCLEOTIDE SEQUENCE [LARGE SCALE GENOMIC DNA]</scope>
    <source>
        <strain evidence="2 5">DSM 15626</strain>
    </source>
</reference>
<evidence type="ECO:0000313" key="2">
    <source>
        <dbReference type="EMBL" id="MBB6565650.1"/>
    </source>
</evidence>